<evidence type="ECO:0000259" key="1">
    <source>
        <dbReference type="PROSITE" id="PS51819"/>
    </source>
</evidence>
<gene>
    <name evidence="2" type="ORF">LCGC14_1033740</name>
</gene>
<dbReference type="PROSITE" id="PS51819">
    <property type="entry name" value="VOC"/>
    <property type="match status" value="1"/>
</dbReference>
<feature type="domain" description="VOC" evidence="1">
    <location>
        <begin position="14"/>
        <end position="128"/>
    </location>
</feature>
<dbReference type="PANTHER" id="PTHR33993">
    <property type="entry name" value="GLYOXALASE-RELATED"/>
    <property type="match status" value="1"/>
</dbReference>
<accession>A0A0F9NFF8</accession>
<dbReference type="EMBL" id="LAZR01004214">
    <property type="protein sequence ID" value="KKN10717.1"/>
    <property type="molecule type" value="Genomic_DNA"/>
</dbReference>
<dbReference type="AlphaFoldDB" id="A0A0F9NFF8"/>
<dbReference type="Pfam" id="PF00903">
    <property type="entry name" value="Glyoxalase"/>
    <property type="match status" value="1"/>
</dbReference>
<comment type="caution">
    <text evidence="2">The sequence shown here is derived from an EMBL/GenBank/DDBJ whole genome shotgun (WGS) entry which is preliminary data.</text>
</comment>
<dbReference type="InterPro" id="IPR004360">
    <property type="entry name" value="Glyas_Fos-R_dOase_dom"/>
</dbReference>
<organism evidence="2">
    <name type="scientific">marine sediment metagenome</name>
    <dbReference type="NCBI Taxonomy" id="412755"/>
    <lineage>
        <taxon>unclassified sequences</taxon>
        <taxon>metagenomes</taxon>
        <taxon>ecological metagenomes</taxon>
    </lineage>
</organism>
<reference evidence="2" key="1">
    <citation type="journal article" date="2015" name="Nature">
        <title>Complex archaea that bridge the gap between prokaryotes and eukaryotes.</title>
        <authorList>
            <person name="Spang A."/>
            <person name="Saw J.H."/>
            <person name="Jorgensen S.L."/>
            <person name="Zaremba-Niedzwiedzka K."/>
            <person name="Martijn J."/>
            <person name="Lind A.E."/>
            <person name="van Eijk R."/>
            <person name="Schleper C."/>
            <person name="Guy L."/>
            <person name="Ettema T.J."/>
        </authorList>
    </citation>
    <scope>NUCLEOTIDE SEQUENCE</scope>
</reference>
<dbReference type="InterPro" id="IPR037523">
    <property type="entry name" value="VOC_core"/>
</dbReference>
<dbReference type="SUPFAM" id="SSF54593">
    <property type="entry name" value="Glyoxalase/Bleomycin resistance protein/Dihydroxybiphenyl dioxygenase"/>
    <property type="match status" value="1"/>
</dbReference>
<evidence type="ECO:0000313" key="2">
    <source>
        <dbReference type="EMBL" id="KKN10717.1"/>
    </source>
</evidence>
<dbReference type="Gene3D" id="3.10.180.10">
    <property type="entry name" value="2,3-Dihydroxybiphenyl 1,2-Dioxygenase, domain 1"/>
    <property type="match status" value="1"/>
</dbReference>
<name>A0A0F9NFF8_9ZZZZ</name>
<dbReference type="InterPro" id="IPR052164">
    <property type="entry name" value="Anthracycline_SecMetBiosynth"/>
</dbReference>
<dbReference type="InterPro" id="IPR029068">
    <property type="entry name" value="Glyas_Bleomycin-R_OHBP_Dase"/>
</dbReference>
<dbReference type="PANTHER" id="PTHR33993:SF2">
    <property type="entry name" value="VOC DOMAIN-CONTAINING PROTEIN"/>
    <property type="match status" value="1"/>
</dbReference>
<protein>
    <recommendedName>
        <fullName evidence="1">VOC domain-containing protein</fullName>
    </recommendedName>
</protein>
<sequence>MILLTIEVINKMPKIIHFDINADDVSRAKSFYEKSFNWKIEKFEGPMDYWLIEAGEEGEQGIDGGLQKREEKEDQIFNYISVPSAEETKKKVEKNGGVILGDLITVPKVGYFYMFKDTEGNKLGFMEQDENAK</sequence>
<proteinExistence type="predicted"/>